<dbReference type="GeneID" id="7203012"/>
<dbReference type="Pfam" id="PF02469">
    <property type="entry name" value="Fasciclin"/>
    <property type="match status" value="1"/>
</dbReference>
<dbReference type="PROSITE" id="PS50213">
    <property type="entry name" value="FAS1"/>
    <property type="match status" value="1"/>
</dbReference>
<dbReference type="FunFam" id="2.30.180.10:FF:000032">
    <property type="entry name" value="Fasciclin domain-containing protein, putative"/>
    <property type="match status" value="1"/>
</dbReference>
<feature type="non-terminal residue" evidence="2">
    <location>
        <position position="1"/>
    </location>
</feature>
<dbReference type="InterPro" id="IPR036378">
    <property type="entry name" value="FAS1_dom_sf"/>
</dbReference>
<organism evidence="2 3">
    <name type="scientific">Phaeodactylum tricornutum (strain CCAP 1055/1)</name>
    <dbReference type="NCBI Taxonomy" id="556484"/>
    <lineage>
        <taxon>Eukaryota</taxon>
        <taxon>Sar</taxon>
        <taxon>Stramenopiles</taxon>
        <taxon>Ochrophyta</taxon>
        <taxon>Bacillariophyta</taxon>
        <taxon>Bacillariophyceae</taxon>
        <taxon>Bacillariophycidae</taxon>
        <taxon>Naviculales</taxon>
        <taxon>Phaeodactylaceae</taxon>
        <taxon>Phaeodactylum</taxon>
    </lineage>
</organism>
<accession>B7G5P5</accession>
<dbReference type="PANTHER" id="PTHR10900:SF77">
    <property type="entry name" value="FI19380P1"/>
    <property type="match status" value="1"/>
</dbReference>
<dbReference type="OrthoDB" id="44517at2759"/>
<dbReference type="PANTHER" id="PTHR10900">
    <property type="entry name" value="PERIOSTIN-RELATED"/>
    <property type="match status" value="1"/>
</dbReference>
<dbReference type="EMBL" id="CM000617">
    <property type="protein sequence ID" value="EEC46187.1"/>
    <property type="molecule type" value="Genomic_DNA"/>
</dbReference>
<evidence type="ECO:0000313" key="2">
    <source>
        <dbReference type="EMBL" id="EEC46187.1"/>
    </source>
</evidence>
<dbReference type="eggNOG" id="KOG1437">
    <property type="taxonomic scope" value="Eukaryota"/>
</dbReference>
<evidence type="ECO:0000259" key="1">
    <source>
        <dbReference type="PROSITE" id="PS50213"/>
    </source>
</evidence>
<sequence>PSIVDVVSGTADFSTLVRAIVAADLVDTLSAPGNFTVFAPTNAAFEALGTTLDDLINNENKEPLRQILLYHVVPAKALFSDLEDDSTLTTAQGSAIAVELRYFLWFVTGARLNGDARITDRNIETSNGVIHVIDKVLIPPSE</sequence>
<proteinExistence type="predicted"/>
<dbReference type="GO" id="GO:0005615">
    <property type="term" value="C:extracellular space"/>
    <property type="evidence" value="ECO:0007669"/>
    <property type="project" value="TreeGrafter"/>
</dbReference>
<keyword evidence="3" id="KW-1185">Reference proteome</keyword>
<dbReference type="AlphaFoldDB" id="B7G5P5"/>
<dbReference type="KEGG" id="pti:PHATRDRAFT_14646"/>
<reference evidence="3" key="2">
    <citation type="submission" date="2008-08" db="EMBL/GenBank/DDBJ databases">
        <authorList>
            <consortium name="Diatom Consortium"/>
            <person name="Grigoriev I."/>
            <person name="Grimwood J."/>
            <person name="Kuo A."/>
            <person name="Otillar R.P."/>
            <person name="Salamov A."/>
            <person name="Detter J.C."/>
            <person name="Lindquist E."/>
            <person name="Shapiro H."/>
            <person name="Lucas S."/>
            <person name="Glavina del Rio T."/>
            <person name="Pitluck S."/>
            <person name="Rokhsar D."/>
            <person name="Bowler C."/>
        </authorList>
    </citation>
    <scope>GENOME REANNOTATION</scope>
    <source>
        <strain evidence="3">CCAP 1055/1</strain>
    </source>
</reference>
<dbReference type="SMART" id="SM00554">
    <property type="entry name" value="FAS1"/>
    <property type="match status" value="1"/>
</dbReference>
<dbReference type="SUPFAM" id="SSF82153">
    <property type="entry name" value="FAS1 domain"/>
    <property type="match status" value="1"/>
</dbReference>
<dbReference type="InterPro" id="IPR050904">
    <property type="entry name" value="Adhesion/Biosynth-related"/>
</dbReference>
<dbReference type="Gene3D" id="2.30.180.10">
    <property type="entry name" value="FAS1 domain"/>
    <property type="match status" value="1"/>
</dbReference>
<dbReference type="HOGENOM" id="CLU_031281_1_1_1"/>
<reference evidence="2 3" key="1">
    <citation type="journal article" date="2008" name="Nature">
        <title>The Phaeodactylum genome reveals the evolutionary history of diatom genomes.</title>
        <authorList>
            <person name="Bowler C."/>
            <person name="Allen A.E."/>
            <person name="Badger J.H."/>
            <person name="Grimwood J."/>
            <person name="Jabbari K."/>
            <person name="Kuo A."/>
            <person name="Maheswari U."/>
            <person name="Martens C."/>
            <person name="Maumus F."/>
            <person name="Otillar R.P."/>
            <person name="Rayko E."/>
            <person name="Salamov A."/>
            <person name="Vandepoele K."/>
            <person name="Beszteri B."/>
            <person name="Gruber A."/>
            <person name="Heijde M."/>
            <person name="Katinka M."/>
            <person name="Mock T."/>
            <person name="Valentin K."/>
            <person name="Verret F."/>
            <person name="Berges J.A."/>
            <person name="Brownlee C."/>
            <person name="Cadoret J.P."/>
            <person name="Chiovitti A."/>
            <person name="Choi C.J."/>
            <person name="Coesel S."/>
            <person name="De Martino A."/>
            <person name="Detter J.C."/>
            <person name="Durkin C."/>
            <person name="Falciatore A."/>
            <person name="Fournet J."/>
            <person name="Haruta M."/>
            <person name="Huysman M.J."/>
            <person name="Jenkins B.D."/>
            <person name="Jiroutova K."/>
            <person name="Jorgensen R.E."/>
            <person name="Joubert Y."/>
            <person name="Kaplan A."/>
            <person name="Kroger N."/>
            <person name="Kroth P.G."/>
            <person name="La Roche J."/>
            <person name="Lindquist E."/>
            <person name="Lommer M."/>
            <person name="Martin-Jezequel V."/>
            <person name="Lopez P.J."/>
            <person name="Lucas S."/>
            <person name="Mangogna M."/>
            <person name="McGinnis K."/>
            <person name="Medlin L.K."/>
            <person name="Montsant A."/>
            <person name="Oudot-Le Secq M.P."/>
            <person name="Napoli C."/>
            <person name="Obornik M."/>
            <person name="Parker M.S."/>
            <person name="Petit J.L."/>
            <person name="Porcel B.M."/>
            <person name="Poulsen N."/>
            <person name="Robison M."/>
            <person name="Rychlewski L."/>
            <person name="Rynearson T.A."/>
            <person name="Schmutz J."/>
            <person name="Shapiro H."/>
            <person name="Siaut M."/>
            <person name="Stanley M."/>
            <person name="Sussman M.R."/>
            <person name="Taylor A.R."/>
            <person name="Vardi A."/>
            <person name="von Dassow P."/>
            <person name="Vyverman W."/>
            <person name="Willis A."/>
            <person name="Wyrwicz L.S."/>
            <person name="Rokhsar D.S."/>
            <person name="Weissenbach J."/>
            <person name="Armbrust E.V."/>
            <person name="Green B.R."/>
            <person name="Van de Peer Y."/>
            <person name="Grigoriev I.V."/>
        </authorList>
    </citation>
    <scope>NUCLEOTIDE SEQUENCE [LARGE SCALE GENOMIC DNA]</scope>
    <source>
        <strain evidence="2 3">CCAP 1055/1</strain>
    </source>
</reference>
<dbReference type="InterPro" id="IPR000782">
    <property type="entry name" value="FAS1_domain"/>
</dbReference>
<evidence type="ECO:0000313" key="3">
    <source>
        <dbReference type="Proteomes" id="UP000000759"/>
    </source>
</evidence>
<protein>
    <recommendedName>
        <fullName evidence="1">FAS1 domain-containing protein</fullName>
    </recommendedName>
</protein>
<feature type="domain" description="FAS1" evidence="1">
    <location>
        <begin position="1"/>
        <end position="137"/>
    </location>
</feature>
<dbReference type="RefSeq" id="XP_002182286.1">
    <property type="nucleotide sequence ID" value="XM_002182250.1"/>
</dbReference>
<dbReference type="Proteomes" id="UP000000759">
    <property type="component" value="Chromosome 15"/>
</dbReference>
<gene>
    <name evidence="2" type="ORF">PHATRDRAFT_14646</name>
</gene>
<dbReference type="InParanoid" id="B7G5P5"/>
<dbReference type="PaxDb" id="2850-Phatr14646"/>
<name>B7G5P5_PHATC</name>